<accession>A0A2U3LF54</accession>
<feature type="region of interest" description="Disordered" evidence="1">
    <location>
        <begin position="1"/>
        <end position="65"/>
    </location>
</feature>
<gene>
    <name evidence="2" type="ORF">SBF1_4820002</name>
</gene>
<dbReference type="EMBL" id="OMOF01000426">
    <property type="protein sequence ID" value="SPF50577.1"/>
    <property type="molecule type" value="Genomic_DNA"/>
</dbReference>
<dbReference type="AlphaFoldDB" id="A0A2U3LF54"/>
<feature type="compositionally biased region" description="Basic and acidic residues" evidence="1">
    <location>
        <begin position="37"/>
        <end position="47"/>
    </location>
</feature>
<proteinExistence type="predicted"/>
<name>A0A2U3LF54_9FIRM</name>
<evidence type="ECO:0000313" key="2">
    <source>
        <dbReference type="EMBL" id="SPF50577.1"/>
    </source>
</evidence>
<evidence type="ECO:0000256" key="1">
    <source>
        <dbReference type="SAM" id="MobiDB-lite"/>
    </source>
</evidence>
<sequence>MSGQKQQLLLTQYNPKNRKKKALGQNGQGLSLFTSDNHSDDDHKDSPIHMVGITPLEDNNYTPNV</sequence>
<evidence type="ECO:0000313" key="3">
    <source>
        <dbReference type="Proteomes" id="UP000238916"/>
    </source>
</evidence>
<reference evidence="3" key="1">
    <citation type="submission" date="2018-02" db="EMBL/GenBank/DDBJ databases">
        <authorList>
            <person name="Hausmann B."/>
        </authorList>
    </citation>
    <scope>NUCLEOTIDE SEQUENCE [LARGE SCALE GENOMIC DNA]</scope>
    <source>
        <strain evidence="3">Peat soil MAG SbF1</strain>
    </source>
</reference>
<organism evidence="2 3">
    <name type="scientific">Candidatus Desulfosporosinus infrequens</name>
    <dbReference type="NCBI Taxonomy" id="2043169"/>
    <lineage>
        <taxon>Bacteria</taxon>
        <taxon>Bacillati</taxon>
        <taxon>Bacillota</taxon>
        <taxon>Clostridia</taxon>
        <taxon>Eubacteriales</taxon>
        <taxon>Desulfitobacteriaceae</taxon>
        <taxon>Desulfosporosinus</taxon>
    </lineage>
</organism>
<feature type="compositionally biased region" description="Polar residues" evidence="1">
    <location>
        <begin position="1"/>
        <end position="15"/>
    </location>
</feature>
<dbReference type="Proteomes" id="UP000238916">
    <property type="component" value="Unassembled WGS sequence"/>
</dbReference>
<protein>
    <submittedName>
        <fullName evidence="2">Uncharacterized protein</fullName>
    </submittedName>
</protein>